<dbReference type="EMBL" id="CACRXK020013701">
    <property type="protein sequence ID" value="CAB4025607.1"/>
    <property type="molecule type" value="Genomic_DNA"/>
</dbReference>
<accession>A0A6S7J5E7</accession>
<reference evidence="1" key="1">
    <citation type="submission" date="2020-04" db="EMBL/GenBank/DDBJ databases">
        <authorList>
            <person name="Alioto T."/>
            <person name="Alioto T."/>
            <person name="Gomez Garrido J."/>
        </authorList>
    </citation>
    <scope>NUCLEOTIDE SEQUENCE</scope>
    <source>
        <strain evidence="1">A484AB</strain>
    </source>
</reference>
<dbReference type="AlphaFoldDB" id="A0A6S7J5E7"/>
<dbReference type="Proteomes" id="UP001152795">
    <property type="component" value="Unassembled WGS sequence"/>
</dbReference>
<organism evidence="1 2">
    <name type="scientific">Paramuricea clavata</name>
    <name type="common">Red gorgonian</name>
    <name type="synonym">Violescent sea-whip</name>
    <dbReference type="NCBI Taxonomy" id="317549"/>
    <lineage>
        <taxon>Eukaryota</taxon>
        <taxon>Metazoa</taxon>
        <taxon>Cnidaria</taxon>
        <taxon>Anthozoa</taxon>
        <taxon>Octocorallia</taxon>
        <taxon>Malacalcyonacea</taxon>
        <taxon>Plexauridae</taxon>
        <taxon>Paramuricea</taxon>
    </lineage>
</organism>
<keyword evidence="2" id="KW-1185">Reference proteome</keyword>
<proteinExistence type="predicted"/>
<evidence type="ECO:0000313" key="2">
    <source>
        <dbReference type="Proteomes" id="UP001152795"/>
    </source>
</evidence>
<gene>
    <name evidence="1" type="ORF">PACLA_8A047176</name>
</gene>
<dbReference type="OrthoDB" id="5986554at2759"/>
<protein>
    <submittedName>
        <fullName evidence="1">Uncharacterized protein</fullName>
    </submittedName>
</protein>
<name>A0A6S7J5E7_PARCT</name>
<comment type="caution">
    <text evidence="1">The sequence shown here is derived from an EMBL/GenBank/DDBJ whole genome shotgun (WGS) entry which is preliminary data.</text>
</comment>
<evidence type="ECO:0000313" key="1">
    <source>
        <dbReference type="EMBL" id="CAB4025607.1"/>
    </source>
</evidence>
<sequence>MSSNKAASWKRCPIGELARKRKLLRDSYLQADVKRVELVNELDCVQHDIDKMSKRIDRHKEKLADLCLNEQALSEKRRRLEPKTFAGFSKRKETIRQMTPSTLCPDNSEKLCSDIPVRSAQRRRKETLDASKIIHGNSEGNKAALDGLWVTLANECSEQQLHSYVEASPKMQKIIPMVVKTQTKGYEESHDNLVRSLKVLYTKGLLSKEKYKAICRSIISVPCTESSPTIANAKLVYYDKLIAFVKSVDIDDIKDFSHAFCQGLEAFEDPVSGSYRDLCSYLLVLAELYILIDQALGSNSFIRHFGSLPIYHFRVALGADGAPFGKEEEATAWLVSFINAAQHIQSENDNFIICGANCSEGHIGMQRYAKKLVSEISDIEKQSYTVAGYLVRFSVELIPSDMKWLSIMSGELNNAAYYFSPFGNVNEGNKSTTNGVLGKDSACTWHPWDYDERIKSAENVANEREA</sequence>